<dbReference type="Pfam" id="PF01663">
    <property type="entry name" value="Phosphodiest"/>
    <property type="match status" value="2"/>
</dbReference>
<dbReference type="Proteomes" id="UP000289856">
    <property type="component" value="Chromosome"/>
</dbReference>
<dbReference type="PANTHER" id="PTHR10151">
    <property type="entry name" value="ECTONUCLEOTIDE PYROPHOSPHATASE/PHOSPHODIESTERASE"/>
    <property type="match status" value="1"/>
</dbReference>
<dbReference type="Gene3D" id="3.40.720.10">
    <property type="entry name" value="Alkaline Phosphatase, subunit A"/>
    <property type="match status" value="2"/>
</dbReference>
<feature type="transmembrane region" description="Helical" evidence="2">
    <location>
        <begin position="46"/>
        <end position="66"/>
    </location>
</feature>
<dbReference type="RefSeq" id="WP_130605182.1">
    <property type="nucleotide sequence ID" value="NZ_AP019400.1"/>
</dbReference>
<feature type="transmembrane region" description="Helical" evidence="2">
    <location>
        <begin position="183"/>
        <end position="201"/>
    </location>
</feature>
<protein>
    <recommendedName>
        <fullName evidence="5">Metalloenzyme domain-containing protein</fullName>
    </recommendedName>
</protein>
<name>A0A3T1CZZ9_9BACL</name>
<evidence type="ECO:0000256" key="1">
    <source>
        <dbReference type="SAM" id="MobiDB-lite"/>
    </source>
</evidence>
<keyword evidence="4" id="KW-1185">Reference proteome</keyword>
<keyword evidence="2" id="KW-0472">Membrane</keyword>
<dbReference type="PANTHER" id="PTHR10151:SF120">
    <property type="entry name" value="BIS(5'-ADENOSYL)-TRIPHOSPHATASE"/>
    <property type="match status" value="1"/>
</dbReference>
<dbReference type="GO" id="GO:0016787">
    <property type="term" value="F:hydrolase activity"/>
    <property type="evidence" value="ECO:0007669"/>
    <property type="project" value="UniProtKB-ARBA"/>
</dbReference>
<dbReference type="AlphaFoldDB" id="A0A3T1CZZ9"/>
<dbReference type="SUPFAM" id="SSF53649">
    <property type="entry name" value="Alkaline phosphatase-like"/>
    <property type="match status" value="1"/>
</dbReference>
<reference evidence="3 4" key="1">
    <citation type="submission" date="2019-01" db="EMBL/GenBank/DDBJ databases">
        <title>Complete genome sequence of Cohnella hallensis HS21 isolated from Korean fir (Abies koreana) rhizospheric soil.</title>
        <authorList>
            <person name="Jiang L."/>
            <person name="Kang S.W."/>
            <person name="Kim S."/>
            <person name="Jung J."/>
            <person name="Kim C.Y."/>
            <person name="Kim D.H."/>
            <person name="Kim S.W."/>
            <person name="Lee J."/>
        </authorList>
    </citation>
    <scope>NUCLEOTIDE SEQUENCE [LARGE SCALE GENOMIC DNA]</scope>
    <source>
        <strain evidence="3 4">HS21</strain>
    </source>
</reference>
<feature type="compositionally biased region" description="Polar residues" evidence="1">
    <location>
        <begin position="505"/>
        <end position="519"/>
    </location>
</feature>
<keyword evidence="2" id="KW-1133">Transmembrane helix</keyword>
<proteinExistence type="predicted"/>
<feature type="region of interest" description="Disordered" evidence="1">
    <location>
        <begin position="482"/>
        <end position="519"/>
    </location>
</feature>
<evidence type="ECO:0000313" key="4">
    <source>
        <dbReference type="Proteomes" id="UP000289856"/>
    </source>
</evidence>
<sequence length="519" mass="58678">MKKASSFEIVAARCWNLLNEGKPFTPIFVVGTFALFRLDQWTNGDFWLAAGLSLLLLLPLFAIYYYFDFPLLLRNYLWLPVVAALLVWEPPHNLSLYATAIGLYFFFTVFFWGTLYYRLRIGTTLWNFKRFWKLVLKNSDSTSGNAQEQLPKLLLLLFLWNHLYIGIDLTGEGYLSSTHFSEAVVPLYLFIGCILLFAWILHANLFDWKPKETAPLTESPDATGKAVNEKVIVIVVDGMRKERFEEADAPFLKKLRAEGTEYTQMETVYPARTVVCFSSMFTGAYPKEHGIRSNMVWRLGIRVESIFDSLRKVNKKGRLLGIAHLIDSMGDDVESVTAVMHNDRADRNIIERAKKIMAEQDPDLLVVQLIGVDQTGHSRGVLYDEYLQKIAEADRLIEEYVGWLNEQGMMRNTTLILCADHGQADGIGGHGHLDEGERFVPFFLNGPTIKQGHRVDERHSLISMAPTLSFLLGAPYPNGSRGRVLSDAFKPQSKSGSGGKETSNESKGTQEISRIHSSA</sequence>
<keyword evidence="2" id="KW-0812">Transmembrane</keyword>
<evidence type="ECO:0000313" key="3">
    <source>
        <dbReference type="EMBL" id="BBI31339.1"/>
    </source>
</evidence>
<dbReference type="EMBL" id="AP019400">
    <property type="protein sequence ID" value="BBI31339.1"/>
    <property type="molecule type" value="Genomic_DNA"/>
</dbReference>
<evidence type="ECO:0008006" key="5">
    <source>
        <dbReference type="Google" id="ProtNLM"/>
    </source>
</evidence>
<organism evidence="3 4">
    <name type="scientific">Cohnella abietis</name>
    <dbReference type="NCBI Taxonomy" id="2507935"/>
    <lineage>
        <taxon>Bacteria</taxon>
        <taxon>Bacillati</taxon>
        <taxon>Bacillota</taxon>
        <taxon>Bacilli</taxon>
        <taxon>Bacillales</taxon>
        <taxon>Paenibacillaceae</taxon>
        <taxon>Cohnella</taxon>
    </lineage>
</organism>
<gene>
    <name evidence="3" type="ORF">KCTCHS21_07380</name>
</gene>
<accession>A0A3T1CZZ9</accession>
<feature type="transmembrane region" description="Helical" evidence="2">
    <location>
        <begin position="94"/>
        <end position="117"/>
    </location>
</feature>
<evidence type="ECO:0000256" key="2">
    <source>
        <dbReference type="SAM" id="Phobius"/>
    </source>
</evidence>
<dbReference type="KEGG" id="cohn:KCTCHS21_07380"/>
<dbReference type="InterPro" id="IPR002591">
    <property type="entry name" value="Phosphodiest/P_Trfase"/>
</dbReference>
<dbReference type="OrthoDB" id="9779418at2"/>
<dbReference type="InterPro" id="IPR017850">
    <property type="entry name" value="Alkaline_phosphatase_core_sf"/>
</dbReference>